<feature type="transmembrane region" description="Helical" evidence="9">
    <location>
        <begin position="129"/>
        <end position="152"/>
    </location>
</feature>
<feature type="transmembrane region" description="Helical" evidence="9">
    <location>
        <begin position="306"/>
        <end position="323"/>
    </location>
</feature>
<dbReference type="GO" id="GO:0005886">
    <property type="term" value="C:plasma membrane"/>
    <property type="evidence" value="ECO:0007669"/>
    <property type="project" value="UniProtKB-SubCell"/>
</dbReference>
<dbReference type="PANTHER" id="PTHR32196:SF21">
    <property type="entry name" value="ABC TRANSPORTER PERMEASE PROTEIN YPHD-RELATED"/>
    <property type="match status" value="1"/>
</dbReference>
<feature type="transmembrane region" description="Helical" evidence="9">
    <location>
        <begin position="335"/>
        <end position="353"/>
    </location>
</feature>
<evidence type="ECO:0000256" key="4">
    <source>
        <dbReference type="ARBA" id="ARBA00022519"/>
    </source>
</evidence>
<feature type="transmembrane region" description="Helical" evidence="9">
    <location>
        <begin position="247"/>
        <end position="269"/>
    </location>
</feature>
<keyword evidence="11" id="KW-1185">Reference proteome</keyword>
<comment type="caution">
    <text evidence="10">The sequence shown here is derived from an EMBL/GenBank/DDBJ whole genome shotgun (WGS) entry which is preliminary data.</text>
</comment>
<dbReference type="Proteomes" id="UP000660668">
    <property type="component" value="Unassembled WGS sequence"/>
</dbReference>
<proteinExistence type="predicted"/>
<dbReference type="AlphaFoldDB" id="A0A930VK38"/>
<keyword evidence="2" id="KW-0813">Transport</keyword>
<dbReference type="RefSeq" id="WP_194694364.1">
    <property type="nucleotide sequence ID" value="NZ_JADKPO010000001.1"/>
</dbReference>
<sequence>MATPTMSADTTEKKHPADGGRQGLAVRLGSRALRNATLVGPVLLLVAMFVAFSLTTDSFLTTRNLTSVIQNNSVIAILGIGLTMVILLGEIDLAFSGIVLVTGASTGLFFTGTAVSIPLIGAFTVGGGGLVQTLVTLLVGLLLGLLVGWLVGKVAVPSLIASLAVLLLAQGLAVYWLNGQAAFDFPDWVLSLGHGKAFGIPKLAWCAAAVALVVHLLLSRTIFGRHIYMAGANRNAARLSGINTTRLVLMVFAISGLIGAIAGICYAGNFGSVNAESGKELLLPTFAAVVLGGNSLLGGSGGVKNTVVGVLIFAVLDNGLLLLDIDVFLRPLMQGLLLVVAVMLNVGLSRLAAYANRQSSDQTVQSLA</sequence>
<feature type="transmembrane region" description="Helical" evidence="9">
    <location>
        <begin position="281"/>
        <end position="299"/>
    </location>
</feature>
<feature type="transmembrane region" description="Helical" evidence="9">
    <location>
        <begin position="197"/>
        <end position="218"/>
    </location>
</feature>
<evidence type="ECO:0000256" key="8">
    <source>
        <dbReference type="SAM" id="MobiDB-lite"/>
    </source>
</evidence>
<evidence type="ECO:0000313" key="10">
    <source>
        <dbReference type="EMBL" id="MBF4766205.1"/>
    </source>
</evidence>
<dbReference type="EMBL" id="JADKPO010000001">
    <property type="protein sequence ID" value="MBF4766205.1"/>
    <property type="molecule type" value="Genomic_DNA"/>
</dbReference>
<feature type="transmembrane region" description="Helical" evidence="9">
    <location>
        <begin position="36"/>
        <end position="54"/>
    </location>
</feature>
<keyword evidence="5 9" id="KW-0812">Transmembrane</keyword>
<evidence type="ECO:0000256" key="9">
    <source>
        <dbReference type="SAM" id="Phobius"/>
    </source>
</evidence>
<dbReference type="PANTHER" id="PTHR32196">
    <property type="entry name" value="ABC TRANSPORTER PERMEASE PROTEIN YPHD-RELATED-RELATED"/>
    <property type="match status" value="1"/>
</dbReference>
<evidence type="ECO:0000256" key="2">
    <source>
        <dbReference type="ARBA" id="ARBA00022448"/>
    </source>
</evidence>
<gene>
    <name evidence="10" type="ORF">ISU10_00305</name>
</gene>
<keyword evidence="3" id="KW-1003">Cell membrane</keyword>
<protein>
    <submittedName>
        <fullName evidence="10">ABC transporter permease</fullName>
    </submittedName>
</protein>
<accession>A0A930VK38</accession>
<evidence type="ECO:0000256" key="3">
    <source>
        <dbReference type="ARBA" id="ARBA00022475"/>
    </source>
</evidence>
<keyword evidence="6 9" id="KW-1133">Transmembrane helix</keyword>
<feature type="transmembrane region" description="Helical" evidence="9">
    <location>
        <begin position="98"/>
        <end position="123"/>
    </location>
</feature>
<keyword evidence="4" id="KW-0997">Cell inner membrane</keyword>
<feature type="transmembrane region" description="Helical" evidence="9">
    <location>
        <begin position="74"/>
        <end position="91"/>
    </location>
</feature>
<comment type="subcellular location">
    <subcellularLocation>
        <location evidence="1">Cell membrane</location>
        <topology evidence="1">Multi-pass membrane protein</topology>
    </subcellularLocation>
</comment>
<evidence type="ECO:0000313" key="11">
    <source>
        <dbReference type="Proteomes" id="UP000660668"/>
    </source>
</evidence>
<organism evidence="10 11">
    <name type="scientific">Nocardioides agariphilus</name>
    <dbReference type="NCBI Taxonomy" id="433664"/>
    <lineage>
        <taxon>Bacteria</taxon>
        <taxon>Bacillati</taxon>
        <taxon>Actinomycetota</taxon>
        <taxon>Actinomycetes</taxon>
        <taxon>Propionibacteriales</taxon>
        <taxon>Nocardioidaceae</taxon>
        <taxon>Nocardioides</taxon>
    </lineage>
</organism>
<feature type="region of interest" description="Disordered" evidence="8">
    <location>
        <begin position="1"/>
        <end position="21"/>
    </location>
</feature>
<evidence type="ECO:0000256" key="5">
    <source>
        <dbReference type="ARBA" id="ARBA00022692"/>
    </source>
</evidence>
<evidence type="ECO:0000256" key="7">
    <source>
        <dbReference type="ARBA" id="ARBA00023136"/>
    </source>
</evidence>
<dbReference type="CDD" id="cd06579">
    <property type="entry name" value="TM_PBP1_transp_AraH_like"/>
    <property type="match status" value="1"/>
</dbReference>
<dbReference type="Pfam" id="PF02653">
    <property type="entry name" value="BPD_transp_2"/>
    <property type="match status" value="1"/>
</dbReference>
<dbReference type="GO" id="GO:0022857">
    <property type="term" value="F:transmembrane transporter activity"/>
    <property type="evidence" value="ECO:0007669"/>
    <property type="project" value="InterPro"/>
</dbReference>
<evidence type="ECO:0000256" key="1">
    <source>
        <dbReference type="ARBA" id="ARBA00004651"/>
    </source>
</evidence>
<evidence type="ECO:0000256" key="6">
    <source>
        <dbReference type="ARBA" id="ARBA00022989"/>
    </source>
</evidence>
<feature type="transmembrane region" description="Helical" evidence="9">
    <location>
        <begin position="159"/>
        <end position="177"/>
    </location>
</feature>
<keyword evidence="7 9" id="KW-0472">Membrane</keyword>
<name>A0A930VK38_9ACTN</name>
<dbReference type="InterPro" id="IPR001851">
    <property type="entry name" value="ABC_transp_permease"/>
</dbReference>
<reference evidence="10" key="1">
    <citation type="submission" date="2020-11" db="EMBL/GenBank/DDBJ databases">
        <title>Nocardioides cynanchi sp. nov., isolated from soil of rhizosphere of Cynanchum wilfordii.</title>
        <authorList>
            <person name="Lee J.-S."/>
            <person name="Suh M.K."/>
            <person name="Kim J.-S."/>
        </authorList>
    </citation>
    <scope>NUCLEOTIDE SEQUENCE</scope>
    <source>
        <strain evidence="10">KCTC 19276</strain>
    </source>
</reference>